<evidence type="ECO:0000256" key="6">
    <source>
        <dbReference type="ARBA" id="ARBA00023026"/>
    </source>
</evidence>
<evidence type="ECO:0000256" key="2">
    <source>
        <dbReference type="ARBA" id="ARBA00010617"/>
    </source>
</evidence>
<keyword evidence="10" id="KW-1185">Reference proteome</keyword>
<sequence>MAASEVTVFEPGVFQVIGGTGTACEKNGYTARRRLWDKAFNPNALKIRKDESVILKYALQLEEHLQQSQGQAVNVLQWFSFLSFGIMGDFAFANSFNMLKSGKWDSGAKLVSDGMSILGPISPVPWLAQIAFQILGAADSWQQMLDWCKENMSGRLDLSYWFIDAQRNREAEMNLNDIYGDAVAVVIAGSHTTASSLTFVFYELAMNLGIQRKLHDELKNLPTIFTHDSLIELPYLNAVINESLRLHSVLPTGGNRQAGPEGVYVEGQYIPPHTTIVAPRHTISRLESCFEKANEFIPERWTEKPEMIKDIRAFQPFNLGRHSCPVTKFEIALAPGENGRGVLDDLRDTFTAQPGDLKLVFRSRTE</sequence>
<dbReference type="GO" id="GO:0004497">
    <property type="term" value="F:monooxygenase activity"/>
    <property type="evidence" value="ECO:0007669"/>
    <property type="project" value="UniProtKB-KW"/>
</dbReference>
<dbReference type="Proteomes" id="UP001152300">
    <property type="component" value="Unassembled WGS sequence"/>
</dbReference>
<dbReference type="PANTHER" id="PTHR24305:SF187">
    <property type="entry name" value="P450, PUTATIVE (EUROFUNG)-RELATED"/>
    <property type="match status" value="1"/>
</dbReference>
<dbReference type="AlphaFoldDB" id="A0A9X0DLL3"/>
<evidence type="ECO:0000256" key="8">
    <source>
        <dbReference type="PIRSR" id="PIRSR602401-1"/>
    </source>
</evidence>
<proteinExistence type="inferred from homology"/>
<dbReference type="Pfam" id="PF00067">
    <property type="entry name" value="p450"/>
    <property type="match status" value="1"/>
</dbReference>
<dbReference type="EMBL" id="JAPEIS010000006">
    <property type="protein sequence ID" value="KAJ8065223.1"/>
    <property type="molecule type" value="Genomic_DNA"/>
</dbReference>
<evidence type="ECO:0008006" key="11">
    <source>
        <dbReference type="Google" id="ProtNLM"/>
    </source>
</evidence>
<organism evidence="9 10">
    <name type="scientific">Sclerotinia nivalis</name>
    <dbReference type="NCBI Taxonomy" id="352851"/>
    <lineage>
        <taxon>Eukaryota</taxon>
        <taxon>Fungi</taxon>
        <taxon>Dikarya</taxon>
        <taxon>Ascomycota</taxon>
        <taxon>Pezizomycotina</taxon>
        <taxon>Leotiomycetes</taxon>
        <taxon>Helotiales</taxon>
        <taxon>Sclerotiniaceae</taxon>
        <taxon>Sclerotinia</taxon>
    </lineage>
</organism>
<dbReference type="PRINTS" id="PR00385">
    <property type="entry name" value="P450"/>
</dbReference>
<evidence type="ECO:0000256" key="7">
    <source>
        <dbReference type="ARBA" id="ARBA00023033"/>
    </source>
</evidence>
<dbReference type="SUPFAM" id="SSF48264">
    <property type="entry name" value="Cytochrome P450"/>
    <property type="match status" value="1"/>
</dbReference>
<comment type="caution">
    <text evidence="9">The sequence shown here is derived from an EMBL/GenBank/DDBJ whole genome shotgun (WGS) entry which is preliminary data.</text>
</comment>
<protein>
    <recommendedName>
        <fullName evidence="11">Cytochrome P450</fullName>
    </recommendedName>
</protein>
<feature type="binding site" description="axial binding residue" evidence="8">
    <location>
        <position position="324"/>
    </location>
    <ligand>
        <name>heme</name>
        <dbReference type="ChEBI" id="CHEBI:30413"/>
    </ligand>
    <ligandPart>
        <name>Fe</name>
        <dbReference type="ChEBI" id="CHEBI:18248"/>
    </ligandPart>
</feature>
<evidence type="ECO:0000256" key="3">
    <source>
        <dbReference type="ARBA" id="ARBA00022723"/>
    </source>
</evidence>
<gene>
    <name evidence="9" type="ORF">OCU04_005928</name>
</gene>
<keyword evidence="7" id="KW-0503">Monooxygenase</keyword>
<dbReference type="OrthoDB" id="6692864at2759"/>
<dbReference type="InterPro" id="IPR036396">
    <property type="entry name" value="Cyt_P450_sf"/>
</dbReference>
<dbReference type="GO" id="GO:0020037">
    <property type="term" value="F:heme binding"/>
    <property type="evidence" value="ECO:0007669"/>
    <property type="project" value="InterPro"/>
</dbReference>
<keyword evidence="4" id="KW-0560">Oxidoreductase</keyword>
<evidence type="ECO:0000313" key="10">
    <source>
        <dbReference type="Proteomes" id="UP001152300"/>
    </source>
</evidence>
<accession>A0A9X0DLL3</accession>
<comment type="similarity">
    <text evidence="2">Belongs to the cytochrome P450 family.</text>
</comment>
<dbReference type="PRINTS" id="PR00463">
    <property type="entry name" value="EP450I"/>
</dbReference>
<keyword evidence="8" id="KW-0349">Heme</keyword>
<dbReference type="GO" id="GO:0016705">
    <property type="term" value="F:oxidoreductase activity, acting on paired donors, with incorporation or reduction of molecular oxygen"/>
    <property type="evidence" value="ECO:0007669"/>
    <property type="project" value="InterPro"/>
</dbReference>
<evidence type="ECO:0000313" key="9">
    <source>
        <dbReference type="EMBL" id="KAJ8065223.1"/>
    </source>
</evidence>
<evidence type="ECO:0000256" key="5">
    <source>
        <dbReference type="ARBA" id="ARBA00023004"/>
    </source>
</evidence>
<reference evidence="9" key="1">
    <citation type="submission" date="2022-11" db="EMBL/GenBank/DDBJ databases">
        <title>Genome Resource of Sclerotinia nivalis Strain SnTB1, a Plant Pathogen Isolated from American Ginseng.</title>
        <authorList>
            <person name="Fan S."/>
        </authorList>
    </citation>
    <scope>NUCLEOTIDE SEQUENCE</scope>
    <source>
        <strain evidence="9">SnTB1</strain>
    </source>
</reference>
<keyword evidence="6" id="KW-0843">Virulence</keyword>
<dbReference type="PANTHER" id="PTHR24305">
    <property type="entry name" value="CYTOCHROME P450"/>
    <property type="match status" value="1"/>
</dbReference>
<keyword evidence="3 8" id="KW-0479">Metal-binding</keyword>
<dbReference type="GO" id="GO:0005506">
    <property type="term" value="F:iron ion binding"/>
    <property type="evidence" value="ECO:0007669"/>
    <property type="project" value="InterPro"/>
</dbReference>
<dbReference type="Gene3D" id="1.10.630.10">
    <property type="entry name" value="Cytochrome P450"/>
    <property type="match status" value="1"/>
</dbReference>
<comment type="cofactor">
    <cofactor evidence="1 8">
        <name>heme</name>
        <dbReference type="ChEBI" id="CHEBI:30413"/>
    </cofactor>
</comment>
<name>A0A9X0DLL3_9HELO</name>
<evidence type="ECO:0000256" key="1">
    <source>
        <dbReference type="ARBA" id="ARBA00001971"/>
    </source>
</evidence>
<dbReference type="InterPro" id="IPR050121">
    <property type="entry name" value="Cytochrome_P450_monoxygenase"/>
</dbReference>
<dbReference type="InterPro" id="IPR002401">
    <property type="entry name" value="Cyt_P450_E_grp-I"/>
</dbReference>
<keyword evidence="5 8" id="KW-0408">Iron</keyword>
<dbReference type="InterPro" id="IPR001128">
    <property type="entry name" value="Cyt_P450"/>
</dbReference>
<evidence type="ECO:0000256" key="4">
    <source>
        <dbReference type="ARBA" id="ARBA00023002"/>
    </source>
</evidence>